<name>A0A9Q0LMD2_ANAIG</name>
<dbReference type="InterPro" id="IPR036013">
    <property type="entry name" value="Band_7/SPFH_dom_sf"/>
</dbReference>
<feature type="domain" description="Band 7" evidence="2">
    <location>
        <begin position="23"/>
        <end position="206"/>
    </location>
</feature>
<dbReference type="PANTHER" id="PTHR43327:SF3">
    <property type="entry name" value="BAND 7 DOMAIN-CONTAINING PROTEIN"/>
    <property type="match status" value="1"/>
</dbReference>
<dbReference type="Proteomes" id="UP001149090">
    <property type="component" value="Unassembled WGS sequence"/>
</dbReference>
<reference evidence="3" key="1">
    <citation type="submission" date="2022-10" db="EMBL/GenBank/DDBJ databases">
        <title>Novel sulphate-reducing endosymbionts in the free-living metamonad Anaeramoeba.</title>
        <authorList>
            <person name="Jerlstrom-Hultqvist J."/>
            <person name="Cepicka I."/>
            <person name="Gallot-Lavallee L."/>
            <person name="Salas-Leiva D."/>
            <person name="Curtis B.A."/>
            <person name="Zahonova K."/>
            <person name="Pipaliya S."/>
            <person name="Dacks J."/>
            <person name="Roger A.J."/>
        </authorList>
    </citation>
    <scope>NUCLEOTIDE SEQUENCE</scope>
    <source>
        <strain evidence="3">BMAN</strain>
    </source>
</reference>
<dbReference type="EMBL" id="JAPDFW010000066">
    <property type="protein sequence ID" value="KAJ5075175.1"/>
    <property type="molecule type" value="Genomic_DNA"/>
</dbReference>
<dbReference type="SUPFAM" id="SSF117892">
    <property type="entry name" value="Band 7/SPFH domain"/>
    <property type="match status" value="1"/>
</dbReference>
<keyword evidence="4" id="KW-1185">Reference proteome</keyword>
<dbReference type="Pfam" id="PF01145">
    <property type="entry name" value="Band_7"/>
    <property type="match status" value="1"/>
</dbReference>
<gene>
    <name evidence="3" type="ORF">M0811_07526</name>
</gene>
<keyword evidence="1" id="KW-0812">Transmembrane</keyword>
<comment type="caution">
    <text evidence="3">The sequence shown here is derived from an EMBL/GenBank/DDBJ whole genome shotgun (WGS) entry which is preliminary data.</text>
</comment>
<dbReference type="Gene3D" id="3.30.479.30">
    <property type="entry name" value="Band 7 domain"/>
    <property type="match status" value="1"/>
</dbReference>
<organism evidence="3 4">
    <name type="scientific">Anaeramoeba ignava</name>
    <name type="common">Anaerobic marine amoeba</name>
    <dbReference type="NCBI Taxonomy" id="1746090"/>
    <lineage>
        <taxon>Eukaryota</taxon>
        <taxon>Metamonada</taxon>
        <taxon>Anaeramoebidae</taxon>
        <taxon>Anaeramoeba</taxon>
    </lineage>
</organism>
<dbReference type="InterPro" id="IPR050710">
    <property type="entry name" value="Band7/mec-2_domain"/>
</dbReference>
<sequence>MASNLVLIVIPIVAIIFLILLFKCFVLVHEREEVIVERFGKYKKTLLAGVHFIAPFADRIKGYHQSYFVSDLRTGRTTKIQQTKKKISTQSEVIDFPSTSVITSDSANVHLDCILSYKITNTKNMIYSVYNLPLVLSKMLQSYVRNMAASLTVDQIIEDTTSVGTVAGFIDSEVVRWGVHIDFVKVQHVHVPRIDSSFSKQKEAQLNNSKVIIDARAQKQSAVIESEGKRDSDIRSQQGKMQEAIARSRGLSASIINQANAEARTIREIARVVSQQGGDPIRYLLCLKYIETMTFIFGNPKTRIYYYPSPISLIQTLKNMGVNSVFPPKNLLVK</sequence>
<accession>A0A9Q0LMD2</accession>
<evidence type="ECO:0000313" key="3">
    <source>
        <dbReference type="EMBL" id="KAJ5075175.1"/>
    </source>
</evidence>
<evidence type="ECO:0000256" key="1">
    <source>
        <dbReference type="SAM" id="Phobius"/>
    </source>
</evidence>
<keyword evidence="1" id="KW-0472">Membrane</keyword>
<dbReference type="AlphaFoldDB" id="A0A9Q0LMD2"/>
<protein>
    <recommendedName>
        <fullName evidence="2">Band 7 domain-containing protein</fullName>
    </recommendedName>
</protein>
<dbReference type="OMA" id="CIDEYKT"/>
<evidence type="ECO:0000259" key="2">
    <source>
        <dbReference type="SMART" id="SM00244"/>
    </source>
</evidence>
<evidence type="ECO:0000313" key="4">
    <source>
        <dbReference type="Proteomes" id="UP001149090"/>
    </source>
</evidence>
<dbReference type="SMART" id="SM00244">
    <property type="entry name" value="PHB"/>
    <property type="match status" value="1"/>
</dbReference>
<dbReference type="OrthoDB" id="2105077at2759"/>
<proteinExistence type="predicted"/>
<keyword evidence="1" id="KW-1133">Transmembrane helix</keyword>
<feature type="transmembrane region" description="Helical" evidence="1">
    <location>
        <begin position="6"/>
        <end position="28"/>
    </location>
</feature>
<dbReference type="PANTHER" id="PTHR43327">
    <property type="entry name" value="STOMATIN-LIKE PROTEIN 2, MITOCHONDRIAL"/>
    <property type="match status" value="1"/>
</dbReference>
<dbReference type="InterPro" id="IPR001107">
    <property type="entry name" value="Band_7"/>
</dbReference>